<keyword evidence="3" id="KW-1185">Reference proteome</keyword>
<proteinExistence type="predicted"/>
<evidence type="ECO:0000313" key="2">
    <source>
        <dbReference type="EMBL" id="MBJ3784442.1"/>
    </source>
</evidence>
<evidence type="ECO:0000313" key="3">
    <source>
        <dbReference type="Proteomes" id="UP000602124"/>
    </source>
</evidence>
<organism evidence="2 3">
    <name type="scientific">Devosia sediminis</name>
    <dbReference type="NCBI Taxonomy" id="2798801"/>
    <lineage>
        <taxon>Bacteria</taxon>
        <taxon>Pseudomonadati</taxon>
        <taxon>Pseudomonadota</taxon>
        <taxon>Alphaproteobacteria</taxon>
        <taxon>Hyphomicrobiales</taxon>
        <taxon>Devosiaceae</taxon>
        <taxon>Devosia</taxon>
    </lineage>
</organism>
<dbReference type="Proteomes" id="UP000602124">
    <property type="component" value="Unassembled WGS sequence"/>
</dbReference>
<dbReference type="AlphaFoldDB" id="A0A934MGX9"/>
<dbReference type="EMBL" id="JAEKMH010000001">
    <property type="protein sequence ID" value="MBJ3784442.1"/>
    <property type="molecule type" value="Genomic_DNA"/>
</dbReference>
<keyword evidence="1" id="KW-0732">Signal</keyword>
<comment type="caution">
    <text evidence="2">The sequence shown here is derived from an EMBL/GenBank/DDBJ whole genome shotgun (WGS) entry which is preliminary data.</text>
</comment>
<name>A0A934MGX9_9HYPH</name>
<feature type="signal peptide" evidence="1">
    <location>
        <begin position="1"/>
        <end position="22"/>
    </location>
</feature>
<dbReference type="RefSeq" id="WP_198875606.1">
    <property type="nucleotide sequence ID" value="NZ_JAEKMH010000001.1"/>
</dbReference>
<reference evidence="2" key="1">
    <citation type="submission" date="2020-12" db="EMBL/GenBank/DDBJ databases">
        <title>Devosia sp. MSA67 isolated from Mo River.</title>
        <authorList>
            <person name="Ma F."/>
            <person name="Zi Z."/>
        </authorList>
    </citation>
    <scope>NUCLEOTIDE SEQUENCE</scope>
    <source>
        <strain evidence="2">MSA67</strain>
    </source>
</reference>
<sequence length="154" mass="15640">MKFSAVLSTAILAIAMPGTVLAWDHVLNDYGNGQVLNAVTAFDEMGDTSFILGCLMGSGTFHIQLITSAPGVVQSGSEVTITASGVTFPVPVLLGDNGGFLMASASSDTAPTVEVAQALYAASGQVEVIVEGQAYYFEGGAFADSFGGMLDACG</sequence>
<evidence type="ECO:0000256" key="1">
    <source>
        <dbReference type="SAM" id="SignalP"/>
    </source>
</evidence>
<gene>
    <name evidence="2" type="ORF">JEQ47_06890</name>
</gene>
<accession>A0A934MGX9</accession>
<feature type="chain" id="PRO_5037670190" evidence="1">
    <location>
        <begin position="23"/>
        <end position="154"/>
    </location>
</feature>
<protein>
    <submittedName>
        <fullName evidence="2">Uncharacterized protein</fullName>
    </submittedName>
</protein>